<dbReference type="Proteomes" id="UP000887565">
    <property type="component" value="Unplaced"/>
</dbReference>
<accession>A0A915JUT9</accession>
<sequence>MWLANSPDLNSVEQIGKEVKHRVDEKCTLFVALVVIQLNFEGATWRRSNNFEFCDDVFDNNHDLAFENANFQATSDFNTFPLKPTNRYCICRVDLIGHDRDNARTCDYCKLKCLTLYFSDGELLILHNKKYIPACCKFGDDYCVERISDCVSSPHPSSVLSLEKSRSINDYLSLVDMIDNANYQTDQTCCDFDVETFSNSQSQVVDDDNVGRSEDFNDIFDWPLGNLDSVLVTPIKSSKTDKTDDESGWSESNDRCLFEELHKFSGDIRRASIQAARILNISFEMVQGRMEMLVEMLENADV</sequence>
<proteinExistence type="predicted"/>
<protein>
    <submittedName>
        <fullName evidence="2">UBR-type domain-containing protein</fullName>
    </submittedName>
</protein>
<evidence type="ECO:0000313" key="1">
    <source>
        <dbReference type="Proteomes" id="UP000887565"/>
    </source>
</evidence>
<reference evidence="2" key="1">
    <citation type="submission" date="2022-11" db="UniProtKB">
        <authorList>
            <consortium name="WormBaseParasite"/>
        </authorList>
    </citation>
    <scope>IDENTIFICATION</scope>
</reference>
<evidence type="ECO:0000313" key="2">
    <source>
        <dbReference type="WBParaSite" id="nRc.2.0.1.t29557-RA"/>
    </source>
</evidence>
<keyword evidence="1" id="KW-1185">Reference proteome</keyword>
<dbReference type="WBParaSite" id="nRc.2.0.1.t29557-RA">
    <property type="protein sequence ID" value="nRc.2.0.1.t29557-RA"/>
    <property type="gene ID" value="nRc.2.0.1.g29557"/>
</dbReference>
<organism evidence="1 2">
    <name type="scientific">Romanomermis culicivorax</name>
    <name type="common">Nematode worm</name>
    <dbReference type="NCBI Taxonomy" id="13658"/>
    <lineage>
        <taxon>Eukaryota</taxon>
        <taxon>Metazoa</taxon>
        <taxon>Ecdysozoa</taxon>
        <taxon>Nematoda</taxon>
        <taxon>Enoplea</taxon>
        <taxon>Dorylaimia</taxon>
        <taxon>Mermithida</taxon>
        <taxon>Mermithoidea</taxon>
        <taxon>Mermithidae</taxon>
        <taxon>Romanomermis</taxon>
    </lineage>
</organism>
<dbReference type="AlphaFoldDB" id="A0A915JUT9"/>
<name>A0A915JUT9_ROMCU</name>